<reference evidence="1" key="1">
    <citation type="journal article" date="2015" name="MBio">
        <title>Eco-Evolutionary Dynamics of Episomes among Ecologically Cohesive Bacterial Populations.</title>
        <authorList>
            <person name="Xue H."/>
            <person name="Cordero O.X."/>
            <person name="Camas F.M."/>
            <person name="Trimble W."/>
            <person name="Meyer F."/>
            <person name="Guglielmini J."/>
            <person name="Rocha E.P."/>
            <person name="Polz M.F."/>
        </authorList>
    </citation>
    <scope>NUCLEOTIDE SEQUENCE</scope>
    <source>
        <strain evidence="1">FF_112</strain>
    </source>
</reference>
<evidence type="ECO:0000313" key="1">
    <source>
        <dbReference type="EMBL" id="AKN35985.1"/>
    </source>
</evidence>
<dbReference type="EMBL" id="KP795460">
    <property type="protein sequence ID" value="AKN35985.1"/>
    <property type="molecule type" value="Genomic_DNA"/>
</dbReference>
<accession>A0A0H3ZJA0</accession>
<protein>
    <submittedName>
        <fullName evidence="1">Uncharacterized protein</fullName>
    </submittedName>
</protein>
<sequence>MSFYNKIPMKNIIESLDLASSDGQKITEIINSINKKPSFSTMK</sequence>
<dbReference type="AlphaFoldDB" id="A0A0H3ZJA0"/>
<organism evidence="1">
    <name type="scientific">Vibrio tasmaniensis</name>
    <dbReference type="NCBI Taxonomy" id="212663"/>
    <lineage>
        <taxon>Bacteria</taxon>
        <taxon>Pseudomonadati</taxon>
        <taxon>Pseudomonadota</taxon>
        <taxon>Gammaproteobacteria</taxon>
        <taxon>Vibrionales</taxon>
        <taxon>Vibrionaceae</taxon>
        <taxon>Vibrio</taxon>
    </lineage>
</organism>
<name>A0A0H3ZJA0_9VIBR</name>
<proteinExistence type="predicted"/>